<organism evidence="1 2">
    <name type="scientific">Eimeria tenella</name>
    <name type="common">Coccidian parasite</name>
    <dbReference type="NCBI Taxonomy" id="5802"/>
    <lineage>
        <taxon>Eukaryota</taxon>
        <taxon>Sar</taxon>
        <taxon>Alveolata</taxon>
        <taxon>Apicomplexa</taxon>
        <taxon>Conoidasida</taxon>
        <taxon>Coccidia</taxon>
        <taxon>Eucoccidiorida</taxon>
        <taxon>Eimeriorina</taxon>
        <taxon>Eimeriidae</taxon>
        <taxon>Eimeria</taxon>
    </lineage>
</organism>
<dbReference type="Gene3D" id="3.30.470.20">
    <property type="entry name" value="ATP-grasp fold, B domain"/>
    <property type="match status" value="1"/>
</dbReference>
<protein>
    <submittedName>
        <fullName evidence="1">Glutathione synthetase, putative</fullName>
    </submittedName>
</protein>
<dbReference type="InterPro" id="IPR005615">
    <property type="entry name" value="Glutathione_synthase"/>
</dbReference>
<dbReference type="VEuPathDB" id="ToxoDB:ETH_00040965"/>
<proteinExistence type="predicted"/>
<dbReference type="AlphaFoldDB" id="U6L296"/>
<sequence length="338" mass="37086">MLQQSRPSPSGEDVLSALLRVLSAVQLVSPASNDSAAAAGAATATAAAAAAAAATSTAAATVDANGTSHPHKGSQHVLHEAQPAALLLKQHQPLEMQRVLLSDSSIPQLLLRAVHLAMNSGLLLLRQPQQQQEKQQLQHRKQQQQQQQQQLDQFAADLLRARIAPFLLLPSPFPFCRYKQALSVAPHFNRLIDNITTDPQWLLQQLQLAAAHDSFLARLLRIMQRVYISSSSSSKGAPRSIQKDIRLHLLRTDFMLDTSIEQQQQQQHPAAAAATESAAAAAEEARAWPLRLVEVNTIAVSFAGLSQRVSELHRHLPVHIMRLWRKWLLLLLLPTAPT</sequence>
<dbReference type="GO" id="GO:0043295">
    <property type="term" value="F:glutathione binding"/>
    <property type="evidence" value="ECO:0007669"/>
    <property type="project" value="TreeGrafter"/>
</dbReference>
<dbReference type="EMBL" id="HG676847">
    <property type="protein sequence ID" value="CDJ44301.1"/>
    <property type="molecule type" value="Genomic_DNA"/>
</dbReference>
<evidence type="ECO:0000313" key="2">
    <source>
        <dbReference type="Proteomes" id="UP000030747"/>
    </source>
</evidence>
<dbReference type="OrthoDB" id="2020073at2759"/>
<evidence type="ECO:0000313" key="1">
    <source>
        <dbReference type="EMBL" id="CDJ44301.1"/>
    </source>
</evidence>
<dbReference type="PANTHER" id="PTHR11130">
    <property type="entry name" value="GLUTATHIONE SYNTHETASE"/>
    <property type="match status" value="1"/>
</dbReference>
<dbReference type="GO" id="GO:0005829">
    <property type="term" value="C:cytosol"/>
    <property type="evidence" value="ECO:0007669"/>
    <property type="project" value="TreeGrafter"/>
</dbReference>
<dbReference type="GO" id="GO:0004363">
    <property type="term" value="F:glutathione synthase activity"/>
    <property type="evidence" value="ECO:0007669"/>
    <property type="project" value="InterPro"/>
</dbReference>
<reference evidence="1" key="2">
    <citation type="submission" date="2013-10" db="EMBL/GenBank/DDBJ databases">
        <authorList>
            <person name="Aslett M."/>
        </authorList>
    </citation>
    <scope>NUCLEOTIDE SEQUENCE [LARGE SCALE GENOMIC DNA]</scope>
    <source>
        <strain evidence="1">Houghton</strain>
    </source>
</reference>
<dbReference type="GO" id="GO:0005524">
    <property type="term" value="F:ATP binding"/>
    <property type="evidence" value="ECO:0007669"/>
    <property type="project" value="InterPro"/>
</dbReference>
<reference evidence="1" key="1">
    <citation type="submission" date="2013-10" db="EMBL/GenBank/DDBJ databases">
        <title>Genomic analysis of the causative agents of coccidiosis in chickens.</title>
        <authorList>
            <person name="Reid A.J."/>
            <person name="Blake D."/>
            <person name="Billington K."/>
            <person name="Browne H."/>
            <person name="Dunn M."/>
            <person name="Hung S."/>
            <person name="Kawahara F."/>
            <person name="Miranda-Saavedra D."/>
            <person name="Mourier T."/>
            <person name="Nagra H."/>
            <person name="Otto T.D."/>
            <person name="Rawlings N."/>
            <person name="Sanchez A."/>
            <person name="Sanders M."/>
            <person name="Subramaniam C."/>
            <person name="Tay Y."/>
            <person name="Dear P."/>
            <person name="Doerig C."/>
            <person name="Gruber A."/>
            <person name="Parkinson J."/>
            <person name="Shirley M."/>
            <person name="Wan K.L."/>
            <person name="Berriman M."/>
            <person name="Tomley F."/>
            <person name="Pain A."/>
        </authorList>
    </citation>
    <scope>NUCLEOTIDE SEQUENCE [LARGE SCALE GENOMIC DNA]</scope>
    <source>
        <strain evidence="1">Houghton</strain>
    </source>
</reference>
<name>U6L296_EIMTE</name>
<dbReference type="VEuPathDB" id="ToxoDB:ETH2_1569600"/>
<keyword evidence="2" id="KW-1185">Reference proteome</keyword>
<dbReference type="Proteomes" id="UP000030747">
    <property type="component" value="Unassembled WGS sequence"/>
</dbReference>
<dbReference type="GeneID" id="25257233"/>
<dbReference type="Pfam" id="PF03917">
    <property type="entry name" value="GSH_synth_ATP"/>
    <property type="match status" value="1"/>
</dbReference>
<gene>
    <name evidence="1" type="ORF">ETH_00040965</name>
</gene>
<dbReference type="RefSeq" id="XP_013235050.1">
    <property type="nucleotide sequence ID" value="XM_013379596.1"/>
</dbReference>
<dbReference type="SUPFAM" id="SSF56059">
    <property type="entry name" value="Glutathione synthetase ATP-binding domain-like"/>
    <property type="match status" value="1"/>
</dbReference>
<accession>U6L296</accession>
<dbReference type="PANTHER" id="PTHR11130:SF0">
    <property type="entry name" value="GLUTATHIONE SYNTHETASE"/>
    <property type="match status" value="1"/>
</dbReference>